<dbReference type="EMBL" id="BPLR01017875">
    <property type="protein sequence ID" value="GIY95139.1"/>
    <property type="molecule type" value="Genomic_DNA"/>
</dbReference>
<protein>
    <submittedName>
        <fullName evidence="2">Uncharacterized protein</fullName>
    </submittedName>
</protein>
<dbReference type="AlphaFoldDB" id="A0AAV4XKC7"/>
<feature type="region of interest" description="Disordered" evidence="1">
    <location>
        <begin position="80"/>
        <end position="147"/>
    </location>
</feature>
<evidence type="ECO:0000313" key="2">
    <source>
        <dbReference type="EMBL" id="GIY95139.1"/>
    </source>
</evidence>
<sequence length="147" mass="16594">METFNGDFLALNGPLNYFNFQAIVTKCLKNFEITIYVFLPPGISWWTNDSNADEMTADNFSGGFTDNRTTAWFPVNPDHFATNVENQQNSSARVPSRPQLPTERPQELQGKRTARGHPRPKHNSPGKNPPPTQVQKNPPGSQLRERV</sequence>
<accession>A0AAV4XKC7</accession>
<evidence type="ECO:0000313" key="3">
    <source>
        <dbReference type="Proteomes" id="UP001054945"/>
    </source>
</evidence>
<organism evidence="2 3">
    <name type="scientific">Caerostris extrusa</name>
    <name type="common">Bark spider</name>
    <name type="synonym">Caerostris bankana</name>
    <dbReference type="NCBI Taxonomy" id="172846"/>
    <lineage>
        <taxon>Eukaryota</taxon>
        <taxon>Metazoa</taxon>
        <taxon>Ecdysozoa</taxon>
        <taxon>Arthropoda</taxon>
        <taxon>Chelicerata</taxon>
        <taxon>Arachnida</taxon>
        <taxon>Araneae</taxon>
        <taxon>Araneomorphae</taxon>
        <taxon>Entelegynae</taxon>
        <taxon>Araneoidea</taxon>
        <taxon>Araneidae</taxon>
        <taxon>Caerostris</taxon>
    </lineage>
</organism>
<feature type="compositionally biased region" description="Basic residues" evidence="1">
    <location>
        <begin position="112"/>
        <end position="124"/>
    </location>
</feature>
<keyword evidence="3" id="KW-1185">Reference proteome</keyword>
<proteinExistence type="predicted"/>
<comment type="caution">
    <text evidence="2">The sequence shown here is derived from an EMBL/GenBank/DDBJ whole genome shotgun (WGS) entry which is preliminary data.</text>
</comment>
<dbReference type="Proteomes" id="UP001054945">
    <property type="component" value="Unassembled WGS sequence"/>
</dbReference>
<reference evidence="2 3" key="1">
    <citation type="submission" date="2021-06" db="EMBL/GenBank/DDBJ databases">
        <title>Caerostris extrusa draft genome.</title>
        <authorList>
            <person name="Kono N."/>
            <person name="Arakawa K."/>
        </authorList>
    </citation>
    <scope>NUCLEOTIDE SEQUENCE [LARGE SCALE GENOMIC DNA]</scope>
</reference>
<gene>
    <name evidence="2" type="ORF">CEXT_248341</name>
</gene>
<name>A0AAV4XKC7_CAEEX</name>
<feature type="compositionally biased region" description="Polar residues" evidence="1">
    <location>
        <begin position="83"/>
        <end position="93"/>
    </location>
</feature>
<evidence type="ECO:0000256" key="1">
    <source>
        <dbReference type="SAM" id="MobiDB-lite"/>
    </source>
</evidence>